<comment type="caution">
    <text evidence="1">The sequence shown here is derived from an EMBL/GenBank/DDBJ whole genome shotgun (WGS) entry which is preliminary data.</text>
</comment>
<reference evidence="1" key="1">
    <citation type="journal article" date="2015" name="Genome Biol. Evol.">
        <title>Organellar Genomes of White Spruce (Picea glauca): Assembly and Annotation.</title>
        <authorList>
            <person name="Jackman S.D."/>
            <person name="Warren R.L."/>
            <person name="Gibb E.A."/>
            <person name="Vandervalk B.P."/>
            <person name="Mohamadi H."/>
            <person name="Chu J."/>
            <person name="Raymond A."/>
            <person name="Pleasance S."/>
            <person name="Coope R."/>
            <person name="Wildung M.R."/>
            <person name="Ritland C.E."/>
            <person name="Bousquet J."/>
            <person name="Jones S.J."/>
            <person name="Bohlmann J."/>
            <person name="Birol I."/>
        </authorList>
    </citation>
    <scope>NUCLEOTIDE SEQUENCE [LARGE SCALE GENOMIC DNA]</scope>
    <source>
        <tissue evidence="1">Flushing bud</tissue>
    </source>
</reference>
<accession>A0A124GMT5</accession>
<geneLocation type="mitochondrion" evidence="1"/>
<dbReference type="EMBL" id="LKAM01000010">
    <property type="protein sequence ID" value="KUM46672.1"/>
    <property type="molecule type" value="Genomic_DNA"/>
</dbReference>
<gene>
    <name evidence="1" type="ORF">ABT39_MTgene1352</name>
</gene>
<evidence type="ECO:0000313" key="1">
    <source>
        <dbReference type="EMBL" id="KUM46672.1"/>
    </source>
</evidence>
<dbReference type="AlphaFoldDB" id="A0A124GMT5"/>
<protein>
    <submittedName>
        <fullName evidence="1">Uncharacterized protein</fullName>
    </submittedName>
</protein>
<keyword evidence="1" id="KW-0496">Mitochondrion</keyword>
<proteinExistence type="predicted"/>
<sequence>MLPGIKRSFSRSRSFSTMFKQVSPQYLDFPGKGSSRLLFSGADFAYVNSTKWNKDSNLQLSLLYMQHHFVKSSHLCNLIPTFVILW</sequence>
<organism evidence="1">
    <name type="scientific">Picea glauca</name>
    <name type="common">White spruce</name>
    <name type="synonym">Pinus glauca</name>
    <dbReference type="NCBI Taxonomy" id="3330"/>
    <lineage>
        <taxon>Eukaryota</taxon>
        <taxon>Viridiplantae</taxon>
        <taxon>Streptophyta</taxon>
        <taxon>Embryophyta</taxon>
        <taxon>Tracheophyta</taxon>
        <taxon>Spermatophyta</taxon>
        <taxon>Pinopsida</taxon>
        <taxon>Pinidae</taxon>
        <taxon>Conifers I</taxon>
        <taxon>Pinales</taxon>
        <taxon>Pinaceae</taxon>
        <taxon>Picea</taxon>
    </lineage>
</organism>
<name>A0A124GMT5_PICGL</name>